<comment type="similarity">
    <text evidence="1">Belongs to the metallo-dependent hydrolases superfamily. TatD-type hydrolase family.</text>
</comment>
<evidence type="ECO:0000256" key="2">
    <source>
        <dbReference type="ARBA" id="ARBA00022723"/>
    </source>
</evidence>
<feature type="binding site" evidence="4">
    <location>
        <position position="152"/>
    </location>
    <ligand>
        <name>a divalent metal cation</name>
        <dbReference type="ChEBI" id="CHEBI:60240"/>
        <label>2</label>
    </ligand>
</feature>
<dbReference type="GO" id="GO:0005829">
    <property type="term" value="C:cytosol"/>
    <property type="evidence" value="ECO:0007669"/>
    <property type="project" value="TreeGrafter"/>
</dbReference>
<dbReference type="FunFam" id="3.20.20.140:FF:000005">
    <property type="entry name" value="TatD family hydrolase"/>
    <property type="match status" value="1"/>
</dbReference>
<keyword evidence="6" id="KW-1185">Reference proteome</keyword>
<reference evidence="5 6" key="1">
    <citation type="submission" date="2020-11" db="EMBL/GenBank/DDBJ databases">
        <title>Complete genome sequence for Salinimonas sp. strain G2-b.</title>
        <authorList>
            <person name="Park S.-J."/>
        </authorList>
    </citation>
    <scope>NUCLEOTIDE SEQUENCE [LARGE SCALE GENOMIC DNA]</scope>
    <source>
        <strain evidence="5 6">G2-b</strain>
    </source>
</reference>
<evidence type="ECO:0000256" key="4">
    <source>
        <dbReference type="PIRSR" id="PIRSR005902-1"/>
    </source>
</evidence>
<dbReference type="InterPro" id="IPR018228">
    <property type="entry name" value="DNase_TatD-rel_CS"/>
</dbReference>
<feature type="binding site" evidence="4">
    <location>
        <position position="202"/>
    </location>
    <ligand>
        <name>a divalent metal cation</name>
        <dbReference type="ChEBI" id="CHEBI:60240"/>
        <label>1</label>
    </ligand>
</feature>
<accession>A0A7S9DZ28</accession>
<evidence type="ECO:0000313" key="6">
    <source>
        <dbReference type="Proteomes" id="UP000595095"/>
    </source>
</evidence>
<feature type="binding site" evidence="4">
    <location>
        <position position="128"/>
    </location>
    <ligand>
        <name>a divalent metal cation</name>
        <dbReference type="ChEBI" id="CHEBI:60240"/>
        <label>2</label>
    </ligand>
</feature>
<dbReference type="InterPro" id="IPR032466">
    <property type="entry name" value="Metal_Hydrolase"/>
</dbReference>
<keyword evidence="3 5" id="KW-0378">Hydrolase</keyword>
<evidence type="ECO:0000313" key="5">
    <source>
        <dbReference type="EMBL" id="QPG06581.1"/>
    </source>
</evidence>
<dbReference type="Pfam" id="PF01026">
    <property type="entry name" value="TatD_DNase"/>
    <property type="match status" value="1"/>
</dbReference>
<dbReference type="EMBL" id="CP064795">
    <property type="protein sequence ID" value="QPG06581.1"/>
    <property type="molecule type" value="Genomic_DNA"/>
</dbReference>
<dbReference type="AlphaFoldDB" id="A0A7S9DZ28"/>
<dbReference type="SUPFAM" id="SSF51556">
    <property type="entry name" value="Metallo-dependent hydrolases"/>
    <property type="match status" value="1"/>
</dbReference>
<protein>
    <submittedName>
        <fullName evidence="5">TatD family hydrolase</fullName>
    </submittedName>
</protein>
<keyword evidence="2 4" id="KW-0479">Metal-binding</keyword>
<name>A0A7S9DZ28_9ALTE</name>
<dbReference type="PANTHER" id="PTHR46124">
    <property type="entry name" value="D-AMINOACYL-TRNA DEACYLASE"/>
    <property type="match status" value="1"/>
</dbReference>
<dbReference type="Proteomes" id="UP000595095">
    <property type="component" value="Chromosome"/>
</dbReference>
<feature type="binding site" evidence="4">
    <location>
        <position position="5"/>
    </location>
    <ligand>
        <name>a divalent metal cation</name>
        <dbReference type="ChEBI" id="CHEBI:60240"/>
        <label>1</label>
    </ligand>
</feature>
<sequence length="253" mass="28215">MIDSHCHLDLAAFDDDIATVIRRSEHTGVSRFLIPGTTPSGWQRQRQLQQQYEHIDLAFGLHPYFDTSMQPDALSALTHCLQQHHQSIVAVGEIGLDATVSTPLKVQQDILAQQLELATEYQLPVILHHRKSHHLLQQALKQHNFSYGGIIHAFSGSQQVAESYIERGFLLGVGGTITYPRASKTRQALSAVALENMVLETDAPDMPVAGYQGQRNTPERLPLIAEALSTLLKTSQEQVVRQTTANYQRLFFG</sequence>
<dbReference type="PROSITE" id="PS01137">
    <property type="entry name" value="TATD_1"/>
    <property type="match status" value="1"/>
</dbReference>
<gene>
    <name evidence="5" type="ORF">IT774_05250</name>
</gene>
<feature type="binding site" evidence="4">
    <location>
        <position position="93"/>
    </location>
    <ligand>
        <name>a divalent metal cation</name>
        <dbReference type="ChEBI" id="CHEBI:60240"/>
        <label>1</label>
    </ligand>
</feature>
<dbReference type="RefSeq" id="WP_195811657.1">
    <property type="nucleotide sequence ID" value="NZ_CP064795.1"/>
</dbReference>
<dbReference type="InterPro" id="IPR001130">
    <property type="entry name" value="TatD-like"/>
</dbReference>
<dbReference type="PIRSF" id="PIRSF005902">
    <property type="entry name" value="DNase_TatD"/>
    <property type="match status" value="1"/>
</dbReference>
<organism evidence="5 6">
    <name type="scientific">Salinimonas marina</name>
    <dbReference type="NCBI Taxonomy" id="2785918"/>
    <lineage>
        <taxon>Bacteria</taxon>
        <taxon>Pseudomonadati</taxon>
        <taxon>Pseudomonadota</taxon>
        <taxon>Gammaproteobacteria</taxon>
        <taxon>Alteromonadales</taxon>
        <taxon>Alteromonadaceae</taxon>
        <taxon>Alteromonas/Salinimonas group</taxon>
        <taxon>Salinimonas</taxon>
    </lineage>
</organism>
<feature type="binding site" evidence="4">
    <location>
        <position position="7"/>
    </location>
    <ligand>
        <name>a divalent metal cation</name>
        <dbReference type="ChEBI" id="CHEBI:60240"/>
        <label>1</label>
    </ligand>
</feature>
<dbReference type="GO" id="GO:0016788">
    <property type="term" value="F:hydrolase activity, acting on ester bonds"/>
    <property type="evidence" value="ECO:0007669"/>
    <property type="project" value="InterPro"/>
</dbReference>
<dbReference type="KEGG" id="smaa:IT774_05250"/>
<evidence type="ECO:0000256" key="1">
    <source>
        <dbReference type="ARBA" id="ARBA00009275"/>
    </source>
</evidence>
<dbReference type="Gene3D" id="3.20.20.140">
    <property type="entry name" value="Metal-dependent hydrolases"/>
    <property type="match status" value="1"/>
</dbReference>
<dbReference type="CDD" id="cd01310">
    <property type="entry name" value="TatD_DNAse"/>
    <property type="match status" value="1"/>
</dbReference>
<dbReference type="GO" id="GO:0046872">
    <property type="term" value="F:metal ion binding"/>
    <property type="evidence" value="ECO:0007669"/>
    <property type="project" value="UniProtKB-KW"/>
</dbReference>
<proteinExistence type="inferred from homology"/>
<dbReference type="PANTHER" id="PTHR46124:SF3">
    <property type="entry name" value="HYDROLASE"/>
    <property type="match status" value="1"/>
</dbReference>
<evidence type="ECO:0000256" key="3">
    <source>
        <dbReference type="ARBA" id="ARBA00022801"/>
    </source>
</evidence>